<feature type="binding site" evidence="4">
    <location>
        <begin position="270"/>
        <end position="271"/>
    </location>
    <ligand>
        <name>ATP</name>
        <dbReference type="ChEBI" id="CHEBI:30616"/>
    </ligand>
</feature>
<dbReference type="HAMAP" id="MF_01928">
    <property type="entry name" value="PurK"/>
    <property type="match status" value="1"/>
</dbReference>
<dbReference type="GO" id="GO:0034028">
    <property type="term" value="F:5-(carboxyamino)imidazole ribonucleotide synthase activity"/>
    <property type="evidence" value="ECO:0007669"/>
    <property type="project" value="UniProtKB-UniRule"/>
</dbReference>
<dbReference type="EC" id="6.3.4.18" evidence="4 5"/>
<dbReference type="Pfam" id="PF17769">
    <property type="entry name" value="PurK_C"/>
    <property type="match status" value="1"/>
</dbReference>
<dbReference type="InterPro" id="IPR054350">
    <property type="entry name" value="PurT/PurK_preATP-grasp"/>
</dbReference>
<feature type="domain" description="ATP-grasp" evidence="6">
    <location>
        <begin position="115"/>
        <end position="300"/>
    </location>
</feature>
<dbReference type="NCBIfam" id="NF004679">
    <property type="entry name" value="PRK06019.1-5"/>
    <property type="match status" value="1"/>
</dbReference>
<comment type="caution">
    <text evidence="7">The sequence shown here is derived from an EMBL/GenBank/DDBJ whole genome shotgun (WGS) entry which is preliminary data.</text>
</comment>
<evidence type="ECO:0000259" key="6">
    <source>
        <dbReference type="PROSITE" id="PS50975"/>
    </source>
</evidence>
<comment type="function">
    <text evidence="5">Catalyzes the ATP-dependent conversion of 5-aminoimidazole ribonucleotide (AIR) and HCO(3)- to N5-carboxyaminoimidazole ribonucleotide (N5-CAIR).</text>
</comment>
<dbReference type="InterPro" id="IPR011054">
    <property type="entry name" value="Rudment_hybrid_motif"/>
</dbReference>
<feature type="binding site" evidence="4">
    <location>
        <begin position="155"/>
        <end position="161"/>
    </location>
    <ligand>
        <name>ATP</name>
        <dbReference type="ChEBI" id="CHEBI:30616"/>
    </ligand>
</feature>
<dbReference type="InterPro" id="IPR003135">
    <property type="entry name" value="ATP-grasp_carboxylate-amine"/>
</dbReference>
<dbReference type="Pfam" id="PF22660">
    <property type="entry name" value="RS_preATP-grasp-like"/>
    <property type="match status" value="1"/>
</dbReference>
<dbReference type="InterPro" id="IPR040686">
    <property type="entry name" value="PurK_C"/>
</dbReference>
<comment type="function">
    <text evidence="4">Catalyzes the ATP-dependent conversion of 5-aminoimidazole ribonucleotide (AIR) and HCO(3)(-) to N5-carboxyaminoimidazole ribonucleotide (N5-CAIR).</text>
</comment>
<feature type="binding site" evidence="4">
    <location>
        <position position="193"/>
    </location>
    <ligand>
        <name>ATP</name>
        <dbReference type="ChEBI" id="CHEBI:30616"/>
    </ligand>
</feature>
<evidence type="ECO:0000256" key="2">
    <source>
        <dbReference type="ARBA" id="ARBA00022755"/>
    </source>
</evidence>
<dbReference type="SUPFAM" id="SSF51246">
    <property type="entry name" value="Rudiment single hybrid motif"/>
    <property type="match status" value="1"/>
</dbReference>
<dbReference type="NCBIfam" id="TIGR01161">
    <property type="entry name" value="purK"/>
    <property type="match status" value="1"/>
</dbReference>
<feature type="binding site" evidence="4">
    <location>
        <begin position="185"/>
        <end position="188"/>
    </location>
    <ligand>
        <name>ATP</name>
        <dbReference type="ChEBI" id="CHEBI:30616"/>
    </ligand>
</feature>
<reference evidence="7" key="1">
    <citation type="submission" date="2022-08" db="EMBL/GenBank/DDBJ databases">
        <title>Draft genome sequencing of Roseisolibacter agri AW1220.</title>
        <authorList>
            <person name="Tobiishi Y."/>
            <person name="Tonouchi A."/>
        </authorList>
    </citation>
    <scope>NUCLEOTIDE SEQUENCE</scope>
    <source>
        <strain evidence="7">AW1220</strain>
    </source>
</reference>
<sequence>MTTHDGAPILPGATIGILGGGQLGRMTAMAARSMGYDVHVLDPDPDCSAKPVASRVVTARFDDPSAAIDLAKGCDVVTLEIEQIAPTVMEAVAQHAPLRPGAAPIWIIQDRVRQKDWLAEHAFPVGEFRHAESADDVKAAVQALGACIVKAAHGGYDGRGQAHVTQAADAAKAWEAVGARRSVVEQRLDLALEFSVLVARRADGQMAVYPPARNHHSSGVLAWSVLPADVPKEVARTGAEIALGIAEGLEIVGLLAVELFVTTDGRVLVNELAPRPHNTYHASERACATSQFEQLVRAVCGLPLGAPTLVSAGAIANLLGDLWLADAPPDVAGALDVATARVHLYGKRSAREGRKMGHLSAIGQSGPEALGRALDAYDAFRPGACPAIERPRG</sequence>
<evidence type="ECO:0000313" key="7">
    <source>
        <dbReference type="EMBL" id="GLC28103.1"/>
    </source>
</evidence>
<dbReference type="Pfam" id="PF02222">
    <property type="entry name" value="ATP-grasp"/>
    <property type="match status" value="1"/>
</dbReference>
<dbReference type="EMBL" id="BRXS01000007">
    <property type="protein sequence ID" value="GLC28103.1"/>
    <property type="molecule type" value="Genomic_DNA"/>
</dbReference>
<dbReference type="GO" id="GO:0006189">
    <property type="term" value="P:'de novo' IMP biosynthetic process"/>
    <property type="evidence" value="ECO:0007669"/>
    <property type="project" value="UniProtKB-UniRule"/>
</dbReference>
<feature type="binding site" evidence="4">
    <location>
        <position position="216"/>
    </location>
    <ligand>
        <name>ATP</name>
        <dbReference type="ChEBI" id="CHEBI:30616"/>
    </ligand>
</feature>
<evidence type="ECO:0000256" key="4">
    <source>
        <dbReference type="HAMAP-Rule" id="MF_01928"/>
    </source>
</evidence>
<dbReference type="Proteomes" id="UP001161325">
    <property type="component" value="Unassembled WGS sequence"/>
</dbReference>
<comment type="catalytic activity">
    <reaction evidence="4 5">
        <text>5-amino-1-(5-phospho-beta-D-ribosyl)imidazole + hydrogencarbonate + ATP = 5-carboxyamino-1-(5-phospho-D-ribosyl)imidazole + ADP + phosphate + 2 H(+)</text>
        <dbReference type="Rhea" id="RHEA:19317"/>
        <dbReference type="ChEBI" id="CHEBI:15378"/>
        <dbReference type="ChEBI" id="CHEBI:17544"/>
        <dbReference type="ChEBI" id="CHEBI:30616"/>
        <dbReference type="ChEBI" id="CHEBI:43474"/>
        <dbReference type="ChEBI" id="CHEBI:58730"/>
        <dbReference type="ChEBI" id="CHEBI:137981"/>
        <dbReference type="ChEBI" id="CHEBI:456216"/>
        <dbReference type="EC" id="6.3.4.18"/>
    </reaction>
</comment>
<comment type="similarity">
    <text evidence="4 5">Belongs to the PurK/PurT family.</text>
</comment>
<dbReference type="GO" id="GO:0004638">
    <property type="term" value="F:phosphoribosylaminoimidazole carboxylase activity"/>
    <property type="evidence" value="ECO:0007669"/>
    <property type="project" value="InterPro"/>
</dbReference>
<evidence type="ECO:0000256" key="3">
    <source>
        <dbReference type="ARBA" id="ARBA00022840"/>
    </source>
</evidence>
<comment type="pathway">
    <text evidence="4 5">Purine metabolism; IMP biosynthesis via de novo pathway; 5-amino-1-(5-phospho-D-ribosyl)imidazole-4-carboxylate from 5-amino-1-(5-phospho-D-ribosyl)imidazole (N5-CAIR route): step 1/2.</text>
</comment>
<dbReference type="GO" id="GO:0046872">
    <property type="term" value="F:metal ion binding"/>
    <property type="evidence" value="ECO:0007669"/>
    <property type="project" value="InterPro"/>
</dbReference>
<dbReference type="GO" id="GO:0005524">
    <property type="term" value="F:ATP binding"/>
    <property type="evidence" value="ECO:0007669"/>
    <property type="project" value="UniProtKB-UniRule"/>
</dbReference>
<keyword evidence="3 4" id="KW-0067">ATP-binding</keyword>
<protein>
    <recommendedName>
        <fullName evidence="4 5">N5-carboxyaminoimidazole ribonucleotide synthase</fullName>
        <shortName evidence="4 5">N5-CAIR synthase</shortName>
        <ecNumber evidence="4 5">6.3.4.18</ecNumber>
    </recommendedName>
    <alternativeName>
        <fullName evidence="4 5">5-(carboxyamino)imidazole ribonucleotide synthetase</fullName>
    </alternativeName>
</protein>
<dbReference type="GO" id="GO:0005829">
    <property type="term" value="C:cytosol"/>
    <property type="evidence" value="ECO:0007669"/>
    <property type="project" value="TreeGrafter"/>
</dbReference>
<feature type="binding site" evidence="4">
    <location>
        <position position="111"/>
    </location>
    <ligand>
        <name>ATP</name>
        <dbReference type="ChEBI" id="CHEBI:30616"/>
    </ligand>
</feature>
<dbReference type="SUPFAM" id="SSF56059">
    <property type="entry name" value="Glutathione synthetase ATP-binding domain-like"/>
    <property type="match status" value="1"/>
</dbReference>
<organism evidence="7 8">
    <name type="scientific">Roseisolibacter agri</name>
    <dbReference type="NCBI Taxonomy" id="2014610"/>
    <lineage>
        <taxon>Bacteria</taxon>
        <taxon>Pseudomonadati</taxon>
        <taxon>Gemmatimonadota</taxon>
        <taxon>Gemmatimonadia</taxon>
        <taxon>Gemmatimonadales</taxon>
        <taxon>Gemmatimonadaceae</taxon>
        <taxon>Roseisolibacter</taxon>
    </lineage>
</organism>
<keyword evidence="4 5" id="KW-0436">Ligase</keyword>
<dbReference type="AlphaFoldDB" id="A0AA37QLM3"/>
<proteinExistence type="inferred from homology"/>
<dbReference type="PANTHER" id="PTHR11609">
    <property type="entry name" value="PURINE BIOSYNTHESIS PROTEIN 6/7, PUR6/7"/>
    <property type="match status" value="1"/>
</dbReference>
<dbReference type="SUPFAM" id="SSF52440">
    <property type="entry name" value="PreATP-grasp domain"/>
    <property type="match status" value="1"/>
</dbReference>
<dbReference type="RefSeq" id="WP_284352526.1">
    <property type="nucleotide sequence ID" value="NZ_BRXS01000007.1"/>
</dbReference>
<feature type="binding site" evidence="4">
    <location>
        <position position="150"/>
    </location>
    <ligand>
        <name>ATP</name>
        <dbReference type="ChEBI" id="CHEBI:30616"/>
    </ligand>
</feature>
<dbReference type="Gene3D" id="3.30.1490.20">
    <property type="entry name" value="ATP-grasp fold, A domain"/>
    <property type="match status" value="1"/>
</dbReference>
<gene>
    <name evidence="4 5 7" type="primary">purK</name>
    <name evidence="7" type="ORF">rosag_46160</name>
</gene>
<dbReference type="PANTHER" id="PTHR11609:SF5">
    <property type="entry name" value="PHOSPHORIBOSYLAMINOIMIDAZOLE CARBOXYLASE"/>
    <property type="match status" value="1"/>
</dbReference>
<evidence type="ECO:0000313" key="8">
    <source>
        <dbReference type="Proteomes" id="UP001161325"/>
    </source>
</evidence>
<evidence type="ECO:0000256" key="1">
    <source>
        <dbReference type="ARBA" id="ARBA00022741"/>
    </source>
</evidence>
<accession>A0AA37QLM3</accession>
<name>A0AA37QLM3_9BACT</name>
<dbReference type="InterPro" id="IPR005875">
    <property type="entry name" value="PurK"/>
</dbReference>
<dbReference type="PROSITE" id="PS50975">
    <property type="entry name" value="ATP_GRASP"/>
    <property type="match status" value="1"/>
</dbReference>
<dbReference type="InterPro" id="IPR016185">
    <property type="entry name" value="PreATP-grasp_dom_sf"/>
</dbReference>
<dbReference type="InterPro" id="IPR011761">
    <property type="entry name" value="ATP-grasp"/>
</dbReference>
<keyword evidence="2 4" id="KW-0658">Purine biosynthesis</keyword>
<dbReference type="Gene3D" id="3.30.470.20">
    <property type="entry name" value="ATP-grasp fold, B domain"/>
    <property type="match status" value="1"/>
</dbReference>
<dbReference type="Gene3D" id="3.40.50.20">
    <property type="match status" value="1"/>
</dbReference>
<keyword evidence="8" id="KW-1185">Reference proteome</keyword>
<comment type="subunit">
    <text evidence="4 5">Homodimer.</text>
</comment>
<evidence type="ECO:0000256" key="5">
    <source>
        <dbReference type="RuleBase" id="RU361200"/>
    </source>
</evidence>
<keyword evidence="1 4" id="KW-0547">Nucleotide-binding</keyword>
<dbReference type="InterPro" id="IPR013815">
    <property type="entry name" value="ATP_grasp_subdomain_1"/>
</dbReference>